<dbReference type="PANTHER" id="PTHR36108:SF13">
    <property type="entry name" value="COLOSSIN-B-RELATED"/>
    <property type="match status" value="1"/>
</dbReference>
<name>A0A146K0J0_9EUKA</name>
<dbReference type="PANTHER" id="PTHR36108">
    <property type="entry name" value="COLOSSIN-B-RELATED"/>
    <property type="match status" value="1"/>
</dbReference>
<dbReference type="EMBL" id="GDID01007507">
    <property type="protein sequence ID" value="JAP89099.1"/>
    <property type="molecule type" value="Transcribed_RNA"/>
</dbReference>
<dbReference type="AlphaFoldDB" id="A0A146K0J0"/>
<protein>
    <submittedName>
        <fullName evidence="4">Uncharacterized protein</fullName>
    </submittedName>
</protein>
<feature type="non-terminal residue" evidence="4">
    <location>
        <position position="1"/>
    </location>
</feature>
<comment type="similarity">
    <text evidence="1">Belongs to the serine-aspartate repeat-containing protein (SDr) family.</text>
</comment>
<reference evidence="4" key="1">
    <citation type="submission" date="2015-07" db="EMBL/GenBank/DDBJ databases">
        <title>Adaptation to a free-living lifestyle via gene acquisitions in the diplomonad Trepomonas sp. PC1.</title>
        <authorList>
            <person name="Xu F."/>
            <person name="Jerlstrom-Hultqvist J."/>
            <person name="Kolisko M."/>
            <person name="Simpson A.G.B."/>
            <person name="Roger A.J."/>
            <person name="Svard S.G."/>
            <person name="Andersson J.O."/>
        </authorList>
    </citation>
    <scope>NUCLEOTIDE SEQUENCE</scope>
    <source>
        <strain evidence="4">PC1</strain>
    </source>
</reference>
<dbReference type="Gene3D" id="2.60.40.10">
    <property type="entry name" value="Immunoglobulins"/>
    <property type="match status" value="1"/>
</dbReference>
<organism evidence="4">
    <name type="scientific">Trepomonas sp. PC1</name>
    <dbReference type="NCBI Taxonomy" id="1076344"/>
    <lineage>
        <taxon>Eukaryota</taxon>
        <taxon>Metamonada</taxon>
        <taxon>Diplomonadida</taxon>
        <taxon>Hexamitidae</taxon>
        <taxon>Hexamitinae</taxon>
        <taxon>Trepomonas</taxon>
    </lineage>
</organism>
<evidence type="ECO:0000256" key="2">
    <source>
        <dbReference type="ARBA" id="ARBA00022525"/>
    </source>
</evidence>
<keyword evidence="3" id="KW-0732">Signal</keyword>
<proteinExistence type="inferred from homology"/>
<evidence type="ECO:0000256" key="1">
    <source>
        <dbReference type="ARBA" id="ARBA00007257"/>
    </source>
</evidence>
<evidence type="ECO:0000256" key="3">
    <source>
        <dbReference type="ARBA" id="ARBA00022729"/>
    </source>
</evidence>
<dbReference type="InterPro" id="IPR013783">
    <property type="entry name" value="Ig-like_fold"/>
</dbReference>
<accession>A0A146K0J0</accession>
<gene>
    <name evidence="4" type="ORF">TPC1_31406</name>
</gene>
<sequence length="361" mass="39535">KDKTKKSFHQFASPAFVELIIYDKQTNQKLANAMCSITKNGQKISVFNSSASGSVVIPNLSVGDQLQVSITLRGYSEKSQQIIVTQPATQVPIALYKLQPSTAYVELTVADKETNQKLSGVACQITKNGVPVGTFTTLSNGSVSINNLDVGDVLMVQITFWPYQPSTQYVEVKWTATKVTLFLSNSQPVQNTMNVVLLMTPCVDSVVNLTAQGRLLSMSTSQCKAIFSDPVLQVGTQILYTVQVPGQNILSGVKIMSQSIDTLQIQIDTPTPQNISAQIKLIDSFTGQPIQNQQVFVYANNILLQPTSTDSNGILKINDNRLVCGQTLKIMCQESSRYNGGIFNMILRQTNNKITIMLLPK</sequence>
<evidence type="ECO:0000313" key="4">
    <source>
        <dbReference type="EMBL" id="JAP89099.1"/>
    </source>
</evidence>
<keyword evidence="2" id="KW-0964">Secreted</keyword>